<evidence type="ECO:0000313" key="2">
    <source>
        <dbReference type="EMBL" id="KAK6173710.1"/>
    </source>
</evidence>
<dbReference type="EMBL" id="JAZGQO010000011">
    <property type="protein sequence ID" value="KAK6173710.1"/>
    <property type="molecule type" value="Genomic_DNA"/>
</dbReference>
<comment type="caution">
    <text evidence="2">The sequence shown here is derived from an EMBL/GenBank/DDBJ whole genome shotgun (WGS) entry which is preliminary data.</text>
</comment>
<name>A0AAN8JBC1_PATCE</name>
<keyword evidence="1" id="KW-0732">Signal</keyword>
<dbReference type="AlphaFoldDB" id="A0AAN8JBC1"/>
<evidence type="ECO:0000256" key="1">
    <source>
        <dbReference type="SAM" id="SignalP"/>
    </source>
</evidence>
<feature type="chain" id="PRO_5042990113" evidence="1">
    <location>
        <begin position="21"/>
        <end position="114"/>
    </location>
</feature>
<proteinExistence type="predicted"/>
<organism evidence="2 3">
    <name type="scientific">Patella caerulea</name>
    <name type="common">Rayed Mediterranean limpet</name>
    <dbReference type="NCBI Taxonomy" id="87958"/>
    <lineage>
        <taxon>Eukaryota</taxon>
        <taxon>Metazoa</taxon>
        <taxon>Spiralia</taxon>
        <taxon>Lophotrochozoa</taxon>
        <taxon>Mollusca</taxon>
        <taxon>Gastropoda</taxon>
        <taxon>Patellogastropoda</taxon>
        <taxon>Patelloidea</taxon>
        <taxon>Patellidae</taxon>
        <taxon>Patella</taxon>
    </lineage>
</organism>
<accession>A0AAN8JBC1</accession>
<keyword evidence="3" id="KW-1185">Reference proteome</keyword>
<reference evidence="2 3" key="1">
    <citation type="submission" date="2024-01" db="EMBL/GenBank/DDBJ databases">
        <title>The genome of the rayed Mediterranean limpet Patella caerulea (Linnaeus, 1758).</title>
        <authorList>
            <person name="Anh-Thu Weber A."/>
            <person name="Halstead-Nussloch G."/>
        </authorList>
    </citation>
    <scope>NUCLEOTIDE SEQUENCE [LARGE SCALE GENOMIC DNA]</scope>
    <source>
        <strain evidence="2">AATW-2023a</strain>
        <tissue evidence="2">Whole specimen</tissue>
    </source>
</reference>
<protein>
    <submittedName>
        <fullName evidence="2">Uncharacterized protein</fullName>
    </submittedName>
</protein>
<dbReference type="Proteomes" id="UP001347796">
    <property type="component" value="Unassembled WGS sequence"/>
</dbReference>
<feature type="signal peptide" evidence="1">
    <location>
        <begin position="1"/>
        <end position="20"/>
    </location>
</feature>
<gene>
    <name evidence="2" type="ORF">SNE40_017116</name>
</gene>
<sequence>MRFILTVLLLVAVVVVVADALRHDKRHNRHNRPSLKHVSCQRVKDAGVCERCCDPCQDVKCCEPLTCSGGECKCNGVVCGENQDCTVVEDSGSGSGVATCVNKVQMEERGLPGR</sequence>
<evidence type="ECO:0000313" key="3">
    <source>
        <dbReference type="Proteomes" id="UP001347796"/>
    </source>
</evidence>